<keyword evidence="3" id="KW-1185">Reference proteome</keyword>
<evidence type="ECO:0000313" key="3">
    <source>
        <dbReference type="Proteomes" id="UP000483379"/>
    </source>
</evidence>
<dbReference type="Proteomes" id="UP000483379">
    <property type="component" value="Unassembled WGS sequence"/>
</dbReference>
<name>A0A6M0JTC7_9GAMM</name>
<dbReference type="RefSeq" id="WP_164450774.1">
    <property type="nucleotide sequence ID" value="NZ_JAAIJQ010000004.1"/>
</dbReference>
<sequence length="255" mass="28660">MRIQKRLQLAAVLGAALTVSAQAEIAGTQFSADMVSRGPDGQSTTGKMYVGDDRMRVEMSQQGRDMVRITDQKNGMEWILFPEQKGYMEREIPQDARSDSPMSQLSAEANPCEGVSGLVCRKAGQEEVAGRPAIKWEMKVERDGQTATGAQWIDVERGLPLKYQMPNGQSMELEMLGSETIDGRPVEKWQMTTTVPNKQPVQTFQWYDPELKLSVREEFPGGFVRELDNIRVGDQPDARFQVPEGYTKMDQPPQR</sequence>
<accession>A0A6M0JTC7</accession>
<evidence type="ECO:0008006" key="4">
    <source>
        <dbReference type="Google" id="ProtNLM"/>
    </source>
</evidence>
<organism evidence="2 3">
    <name type="scientific">Thiorhodococcus minor</name>
    <dbReference type="NCBI Taxonomy" id="57489"/>
    <lineage>
        <taxon>Bacteria</taxon>
        <taxon>Pseudomonadati</taxon>
        <taxon>Pseudomonadota</taxon>
        <taxon>Gammaproteobacteria</taxon>
        <taxon>Chromatiales</taxon>
        <taxon>Chromatiaceae</taxon>
        <taxon>Thiorhodococcus</taxon>
    </lineage>
</organism>
<proteinExistence type="predicted"/>
<reference evidence="2 3" key="1">
    <citation type="submission" date="2020-02" db="EMBL/GenBank/DDBJ databases">
        <title>Genome sequences of Thiorhodococcus mannitoliphagus and Thiorhodococcus minor, purple sulfur photosynthetic bacteria in the gammaproteobacterial family, Chromatiaceae.</title>
        <authorList>
            <person name="Aviles F.A."/>
            <person name="Meyer T.E."/>
            <person name="Kyndt J.A."/>
        </authorList>
    </citation>
    <scope>NUCLEOTIDE SEQUENCE [LARGE SCALE GENOMIC DNA]</scope>
    <source>
        <strain evidence="2 3">DSM 11518</strain>
    </source>
</reference>
<dbReference type="AlphaFoldDB" id="A0A6M0JTC7"/>
<dbReference type="EMBL" id="JAAIJQ010000004">
    <property type="protein sequence ID" value="NEV60732.1"/>
    <property type="molecule type" value="Genomic_DNA"/>
</dbReference>
<dbReference type="Gene3D" id="2.50.20.10">
    <property type="entry name" value="Lipoprotein localisation LolA/LolB/LppX"/>
    <property type="match status" value="1"/>
</dbReference>
<gene>
    <name evidence="2" type="ORF">G3446_02280</name>
</gene>
<evidence type="ECO:0000256" key="1">
    <source>
        <dbReference type="SAM" id="SignalP"/>
    </source>
</evidence>
<comment type="caution">
    <text evidence="2">The sequence shown here is derived from an EMBL/GenBank/DDBJ whole genome shotgun (WGS) entry which is preliminary data.</text>
</comment>
<evidence type="ECO:0000313" key="2">
    <source>
        <dbReference type="EMBL" id="NEV60732.1"/>
    </source>
</evidence>
<feature type="signal peptide" evidence="1">
    <location>
        <begin position="1"/>
        <end position="23"/>
    </location>
</feature>
<keyword evidence="1" id="KW-0732">Signal</keyword>
<feature type="chain" id="PRO_5026707706" description="DUF4412 domain-containing protein" evidence="1">
    <location>
        <begin position="24"/>
        <end position="255"/>
    </location>
</feature>
<protein>
    <recommendedName>
        <fullName evidence="4">DUF4412 domain-containing protein</fullName>
    </recommendedName>
</protein>